<sequence>MIQHLFKEAYRVLVYIYELLSCDTIKVILSCILQELVYRTICYISVLVHITNSIYNVVDKCTNSVIIRLSLHFLHSLE</sequence>
<organism evidence="1">
    <name type="scientific">virus sp. ctx9V1</name>
    <dbReference type="NCBI Taxonomy" id="2828001"/>
    <lineage>
        <taxon>Viruses</taxon>
    </lineage>
</organism>
<dbReference type="EMBL" id="BK059093">
    <property type="protein sequence ID" value="DAE29236.1"/>
    <property type="molecule type" value="Genomic_DNA"/>
</dbReference>
<reference evidence="1" key="1">
    <citation type="journal article" date="2021" name="Proc. Natl. Acad. Sci. U.S.A.">
        <title>A Catalog of Tens of Thousands of Viruses from Human Metagenomes Reveals Hidden Associations with Chronic Diseases.</title>
        <authorList>
            <person name="Tisza M.J."/>
            <person name="Buck C.B."/>
        </authorList>
    </citation>
    <scope>NUCLEOTIDE SEQUENCE</scope>
    <source>
        <strain evidence="1">Ctx9V1</strain>
    </source>
</reference>
<evidence type="ECO:0000313" key="1">
    <source>
        <dbReference type="EMBL" id="DAE29236.1"/>
    </source>
</evidence>
<name>A0A8S5RE38_9VIRU</name>
<proteinExistence type="predicted"/>
<accession>A0A8S5RE38</accession>
<protein>
    <submittedName>
        <fullName evidence="1">Uncharacterized protein</fullName>
    </submittedName>
</protein>